<gene>
    <name evidence="2" type="ORF">P353_20840</name>
</gene>
<evidence type="ECO:0008006" key="4">
    <source>
        <dbReference type="Google" id="ProtNLM"/>
    </source>
</evidence>
<keyword evidence="1" id="KW-0732">Signal</keyword>
<accession>A0A096F8E2</accession>
<name>A0A096F8E2_COMTE</name>
<dbReference type="AlphaFoldDB" id="A0A096F8E2"/>
<dbReference type="EMBL" id="AWOR01000068">
    <property type="protein sequence ID" value="KGH26611.1"/>
    <property type="molecule type" value="Genomic_DNA"/>
</dbReference>
<sequence length="160" mass="15920">MKKLALSTLLCATVAAGSFSAYASGLGDALRGQLSGGAAESSSSASGLGGMLGGSGGSSALSALGLGNLSSGTASNAAGVLTYCMKNNYLNADKAAQVKNQLLGKLGLGQKEEPKDQGYQNGLMGMVTGADGKSFSLDKVKSNLKEKACDFVLDNAKSLI</sequence>
<reference evidence="2 3" key="1">
    <citation type="submission" date="2013-09" db="EMBL/GenBank/DDBJ databases">
        <title>High correlation between genotypes and phenotypes of environmental bacteria Comamonas testosteroni strains.</title>
        <authorList>
            <person name="Liu L."/>
            <person name="Zhu W."/>
            <person name="Xia X."/>
            <person name="Xu B."/>
            <person name="Luo M."/>
            <person name="Wang G."/>
        </authorList>
    </citation>
    <scope>NUCLEOTIDE SEQUENCE [LARGE SCALE GENOMIC DNA]</scope>
    <source>
        <strain evidence="2 3">JL40</strain>
    </source>
</reference>
<protein>
    <recommendedName>
        <fullName evidence="4">DUF2501 domain-containing protein</fullName>
    </recommendedName>
</protein>
<dbReference type="NCBIfam" id="NF008665">
    <property type="entry name" value="PRK11667.1-3"/>
    <property type="match status" value="1"/>
</dbReference>
<feature type="chain" id="PRO_5001919400" description="DUF2501 domain-containing protein" evidence="1">
    <location>
        <begin position="24"/>
        <end position="160"/>
    </location>
</feature>
<proteinExistence type="predicted"/>
<evidence type="ECO:0000256" key="1">
    <source>
        <dbReference type="SAM" id="SignalP"/>
    </source>
</evidence>
<dbReference type="Pfam" id="PF10696">
    <property type="entry name" value="DUF2501"/>
    <property type="match status" value="1"/>
</dbReference>
<dbReference type="InterPro" id="IPR019637">
    <property type="entry name" value="DUF2501"/>
</dbReference>
<evidence type="ECO:0000313" key="2">
    <source>
        <dbReference type="EMBL" id="KGH26611.1"/>
    </source>
</evidence>
<feature type="signal peptide" evidence="1">
    <location>
        <begin position="1"/>
        <end position="23"/>
    </location>
</feature>
<dbReference type="Proteomes" id="UP000029553">
    <property type="component" value="Unassembled WGS sequence"/>
</dbReference>
<dbReference type="RefSeq" id="WP_034373483.1">
    <property type="nucleotide sequence ID" value="NZ_AWOR01000068.1"/>
</dbReference>
<comment type="caution">
    <text evidence="2">The sequence shown here is derived from an EMBL/GenBank/DDBJ whole genome shotgun (WGS) entry which is preliminary data.</text>
</comment>
<evidence type="ECO:0000313" key="3">
    <source>
        <dbReference type="Proteomes" id="UP000029553"/>
    </source>
</evidence>
<organism evidence="2 3">
    <name type="scientific">Comamonas testosteroni</name>
    <name type="common">Pseudomonas testosteroni</name>
    <dbReference type="NCBI Taxonomy" id="285"/>
    <lineage>
        <taxon>Bacteria</taxon>
        <taxon>Pseudomonadati</taxon>
        <taxon>Pseudomonadota</taxon>
        <taxon>Betaproteobacteria</taxon>
        <taxon>Burkholderiales</taxon>
        <taxon>Comamonadaceae</taxon>
        <taxon>Comamonas</taxon>
    </lineage>
</organism>